<gene>
    <name evidence="9" type="ORF">JI435_011400</name>
</gene>
<dbReference type="PANTHER" id="PTHR19316:SF18">
    <property type="entry name" value="HSP70-BINDING PROTEIN 1"/>
    <property type="match status" value="1"/>
</dbReference>
<keyword evidence="4" id="KW-0677">Repeat</keyword>
<dbReference type="GO" id="GO:0005737">
    <property type="term" value="C:cytoplasm"/>
    <property type="evidence" value="ECO:0007669"/>
    <property type="project" value="UniProtKB-SubCell"/>
</dbReference>
<dbReference type="AlphaFoldDB" id="A0A7U2HZA6"/>
<dbReference type="InterPro" id="IPR013918">
    <property type="entry name" value="Nucleotide_exch_fac_Fes1"/>
</dbReference>
<evidence type="ECO:0000313" key="10">
    <source>
        <dbReference type="Proteomes" id="UP000663193"/>
    </source>
</evidence>
<evidence type="ECO:0000256" key="7">
    <source>
        <dbReference type="SAM" id="MobiDB-lite"/>
    </source>
</evidence>
<keyword evidence="3" id="KW-0963">Cytoplasm</keyword>
<evidence type="ECO:0000256" key="2">
    <source>
        <dbReference type="ARBA" id="ARBA00011045"/>
    </source>
</evidence>
<dbReference type="KEGG" id="pno:SNOG_01140"/>
<organism evidence="9 10">
    <name type="scientific">Phaeosphaeria nodorum (strain SN15 / ATCC MYA-4574 / FGSC 10173)</name>
    <name type="common">Glume blotch fungus</name>
    <name type="synonym">Parastagonospora nodorum</name>
    <dbReference type="NCBI Taxonomy" id="321614"/>
    <lineage>
        <taxon>Eukaryota</taxon>
        <taxon>Fungi</taxon>
        <taxon>Dikarya</taxon>
        <taxon>Ascomycota</taxon>
        <taxon>Pezizomycotina</taxon>
        <taxon>Dothideomycetes</taxon>
        <taxon>Pleosporomycetidae</taxon>
        <taxon>Pleosporales</taxon>
        <taxon>Pleosporineae</taxon>
        <taxon>Phaeosphaeriaceae</taxon>
        <taxon>Parastagonospora</taxon>
    </lineage>
</organism>
<dbReference type="VEuPathDB" id="FungiDB:JI435_011400"/>
<name>A0A7U2HZA6_PHANO</name>
<dbReference type="InterPro" id="IPR016024">
    <property type="entry name" value="ARM-type_fold"/>
</dbReference>
<dbReference type="SUPFAM" id="SSF48371">
    <property type="entry name" value="ARM repeat"/>
    <property type="match status" value="1"/>
</dbReference>
<evidence type="ECO:0000256" key="4">
    <source>
        <dbReference type="ARBA" id="ARBA00022737"/>
    </source>
</evidence>
<evidence type="ECO:0000256" key="1">
    <source>
        <dbReference type="ARBA" id="ARBA00004496"/>
    </source>
</evidence>
<feature type="region of interest" description="Disordered" evidence="7">
    <location>
        <begin position="12"/>
        <end position="31"/>
    </location>
</feature>
<dbReference type="RefSeq" id="XP_001791795.1">
    <property type="nucleotide sequence ID" value="XM_001791743.1"/>
</dbReference>
<evidence type="ECO:0000256" key="3">
    <source>
        <dbReference type="ARBA" id="ARBA00022490"/>
    </source>
</evidence>
<dbReference type="InterPro" id="IPR050693">
    <property type="entry name" value="Hsp70_NEF-Inhibitors"/>
</dbReference>
<dbReference type="OMA" id="LKWSVEN"/>
<comment type="similarity">
    <text evidence="2">Belongs to the FES1 family.</text>
</comment>
<evidence type="ECO:0000256" key="5">
    <source>
        <dbReference type="ARBA" id="ARBA00022845"/>
    </source>
</evidence>
<evidence type="ECO:0000259" key="8">
    <source>
        <dbReference type="Pfam" id="PF08609"/>
    </source>
</evidence>
<evidence type="ECO:0000256" key="6">
    <source>
        <dbReference type="ARBA" id="ARBA00024912"/>
    </source>
</evidence>
<dbReference type="SMR" id="A0A7U2HZA6"/>
<sequence>MNDPQLNNLLKWGIQNSDASRNDPSTAPQPLSEVDKEALQQLIAGVRGPSDADLMQDSFQVIENNEATAEAKHQAFENFEQLIQGIDNANNMEALGLWTKLIKQLESEDPVIRKWAAWCCSTAVQNNVRSQERLLVLKNAIPTLVRLATSDPDKTARKKATSALSSAVRNFQPGLDAVLEHMPAEHKPKEALDANDMASVDILINKLRESI</sequence>
<dbReference type="Pfam" id="PF08609">
    <property type="entry name" value="Fes1"/>
    <property type="match status" value="1"/>
</dbReference>
<dbReference type="GO" id="GO:0006417">
    <property type="term" value="P:regulation of translation"/>
    <property type="evidence" value="ECO:0007669"/>
    <property type="project" value="UniProtKB-KW"/>
</dbReference>
<keyword evidence="10" id="KW-1185">Reference proteome</keyword>
<comment type="function">
    <text evidence="6">Functions as a nucleotide exchange factor (NEF) for Hsp70 chaperones which accelerates the release of ADP. Required for fully efficient Hsp70-mediated folding of proteins.</text>
</comment>
<evidence type="ECO:0000313" key="9">
    <source>
        <dbReference type="EMBL" id="QRC96178.1"/>
    </source>
</evidence>
<dbReference type="Proteomes" id="UP000663193">
    <property type="component" value="Chromosome 6"/>
</dbReference>
<keyword evidence="5" id="KW-0810">Translation regulation</keyword>
<comment type="subcellular location">
    <subcellularLocation>
        <location evidence="1">Cytoplasm</location>
    </subcellularLocation>
</comment>
<dbReference type="OrthoDB" id="10250458at2759"/>
<feature type="domain" description="Nucleotide exchange factor Fes1" evidence="8">
    <location>
        <begin position="6"/>
        <end position="92"/>
    </location>
</feature>
<protein>
    <submittedName>
        <fullName evidence="9">Hsp70 nucleotide exchange factor FES1</fullName>
    </submittedName>
</protein>
<dbReference type="PANTHER" id="PTHR19316">
    <property type="entry name" value="PROTEIN FOLDING REGULATOR"/>
    <property type="match status" value="1"/>
</dbReference>
<feature type="compositionally biased region" description="Polar residues" evidence="7">
    <location>
        <begin position="12"/>
        <end position="29"/>
    </location>
</feature>
<dbReference type="InterPro" id="IPR011989">
    <property type="entry name" value="ARM-like"/>
</dbReference>
<reference evidence="10" key="1">
    <citation type="journal article" date="2021" name="BMC Genomics">
        <title>Chromosome-level genome assembly and manually-curated proteome of model necrotroph Parastagonospora nodorum Sn15 reveals a genome-wide trove of candidate effector homologs, and redundancy of virulence-related functions within an accessory chromosome.</title>
        <authorList>
            <person name="Bertazzoni S."/>
            <person name="Jones D.A.B."/>
            <person name="Phan H.T."/>
            <person name="Tan K.-C."/>
            <person name="Hane J.K."/>
        </authorList>
    </citation>
    <scope>NUCLEOTIDE SEQUENCE [LARGE SCALE GENOMIC DNA]</scope>
    <source>
        <strain evidence="10">SN15 / ATCC MYA-4574 / FGSC 10173)</strain>
    </source>
</reference>
<dbReference type="FunFam" id="1.25.10.10:FF:000434">
    <property type="entry name" value="Hsp70 nucleotide exchange factor fes1"/>
    <property type="match status" value="1"/>
</dbReference>
<proteinExistence type="inferred from homology"/>
<dbReference type="EMBL" id="CP069028">
    <property type="protein sequence ID" value="QRC96178.1"/>
    <property type="molecule type" value="Genomic_DNA"/>
</dbReference>
<accession>A0A7U2HZA6</accession>
<dbReference type="Gene3D" id="1.25.10.10">
    <property type="entry name" value="Leucine-rich Repeat Variant"/>
    <property type="match status" value="1"/>
</dbReference>